<feature type="transmembrane region" description="Helical" evidence="2">
    <location>
        <begin position="281"/>
        <end position="303"/>
    </location>
</feature>
<proteinExistence type="predicted"/>
<evidence type="ECO:0000313" key="4">
    <source>
        <dbReference type="EMBL" id="MDC0666812.1"/>
    </source>
</evidence>
<dbReference type="Proteomes" id="UP001217838">
    <property type="component" value="Unassembled WGS sequence"/>
</dbReference>
<comment type="caution">
    <text evidence="4">The sequence shown here is derived from an EMBL/GenBank/DDBJ whole genome shotgun (WGS) entry which is preliminary data.</text>
</comment>
<keyword evidence="2" id="KW-1133">Transmembrane helix</keyword>
<keyword evidence="3" id="KW-0732">Signal</keyword>
<accession>A0ABT5AY84</accession>
<sequence length="328" mass="34818">MNPCLCIVLAASVAAAPVPAAPAPEFERLERRMQELVEQERFEELARDGETAFGRADLEPWQRRELAFYALRGYHRMFAATGQVAGLCRARSLLRRVEREVGLGDEAATAARLRDVTESGLAQQGPKDPCVTVKARASSGVPTSTPAKLLPVLQRPAAVAPPPADSQPVLIDISRRQSPRPLPPRPAAIPASGPPSGAVVPPAIDPEPPTRPRDRVIAGSLLLVVGAGLGAGMAAALVRRSDVNGEIVEIGERSDVEDRPLTSEQFDRVARLADTYRQLTPVAGVTGALAAVTTITGVVLLALPQRTRTVARVVATPWSASLTLSGRF</sequence>
<feature type="compositionally biased region" description="Low complexity" evidence="1">
    <location>
        <begin position="188"/>
        <end position="198"/>
    </location>
</feature>
<reference evidence="4 5" key="1">
    <citation type="submission" date="2022-11" db="EMBL/GenBank/DDBJ databases">
        <title>Minimal conservation of predation-associated metabolite biosynthetic gene clusters underscores biosynthetic potential of Myxococcota including descriptions for ten novel species: Archangium lansinium sp. nov., Myxococcus landrumus sp. nov., Nannocystis bai.</title>
        <authorList>
            <person name="Ahearne A."/>
            <person name="Stevens C."/>
            <person name="Dowd S."/>
        </authorList>
    </citation>
    <scope>NUCLEOTIDE SEQUENCE [LARGE SCALE GENOMIC DNA]</scope>
    <source>
        <strain evidence="4 5">NCELM</strain>
    </source>
</reference>
<organism evidence="4 5">
    <name type="scientific">Nannocystis radixulma</name>
    <dbReference type="NCBI Taxonomy" id="2995305"/>
    <lineage>
        <taxon>Bacteria</taxon>
        <taxon>Pseudomonadati</taxon>
        <taxon>Myxococcota</taxon>
        <taxon>Polyangia</taxon>
        <taxon>Nannocystales</taxon>
        <taxon>Nannocystaceae</taxon>
        <taxon>Nannocystis</taxon>
    </lineage>
</organism>
<keyword evidence="2" id="KW-0812">Transmembrane</keyword>
<dbReference type="RefSeq" id="WP_271994530.1">
    <property type="nucleotide sequence ID" value="NZ_JAQNDN010000001.1"/>
</dbReference>
<gene>
    <name evidence="4" type="ORF">POL58_03655</name>
</gene>
<evidence type="ECO:0000256" key="3">
    <source>
        <dbReference type="SAM" id="SignalP"/>
    </source>
</evidence>
<evidence type="ECO:0000313" key="5">
    <source>
        <dbReference type="Proteomes" id="UP001217838"/>
    </source>
</evidence>
<dbReference type="EMBL" id="JAQNDN010000001">
    <property type="protein sequence ID" value="MDC0666812.1"/>
    <property type="molecule type" value="Genomic_DNA"/>
</dbReference>
<keyword evidence="5" id="KW-1185">Reference proteome</keyword>
<feature type="chain" id="PRO_5046271628" evidence="3">
    <location>
        <begin position="21"/>
        <end position="328"/>
    </location>
</feature>
<evidence type="ECO:0000256" key="1">
    <source>
        <dbReference type="SAM" id="MobiDB-lite"/>
    </source>
</evidence>
<feature type="transmembrane region" description="Helical" evidence="2">
    <location>
        <begin position="216"/>
        <end position="238"/>
    </location>
</feature>
<protein>
    <submittedName>
        <fullName evidence="4">Uncharacterized protein</fullName>
    </submittedName>
</protein>
<evidence type="ECO:0000256" key="2">
    <source>
        <dbReference type="SAM" id="Phobius"/>
    </source>
</evidence>
<feature type="signal peptide" evidence="3">
    <location>
        <begin position="1"/>
        <end position="20"/>
    </location>
</feature>
<feature type="region of interest" description="Disordered" evidence="1">
    <location>
        <begin position="176"/>
        <end position="211"/>
    </location>
</feature>
<keyword evidence="2" id="KW-0472">Membrane</keyword>
<name>A0ABT5AY84_9BACT</name>